<dbReference type="PATRIC" id="fig|291169.3.peg.1226"/>
<name>A0A1E3GSX1_9GAMM</name>
<reference evidence="1 2" key="1">
    <citation type="submission" date="2016-07" db="EMBL/GenBank/DDBJ databases">
        <title>Draft Genome Sequence of Methylophaga muralis Bur 1.</title>
        <authorList>
            <person name="Vasilenko O.V."/>
            <person name="Doronina N.V."/>
            <person name="Shmareva M.N."/>
            <person name="Tarlachkov S.V."/>
            <person name="Mustakhimov I."/>
            <person name="Trotsenko Y.A."/>
        </authorList>
    </citation>
    <scope>NUCLEOTIDE SEQUENCE [LARGE SCALE GENOMIC DNA]</scope>
    <source>
        <strain evidence="1 2">Bur 1</strain>
    </source>
</reference>
<dbReference type="AlphaFoldDB" id="A0A1E3GSX1"/>
<sequence length="170" mass="19675">MSDNNFEEKFAAAYDKMMERIHHFFDDAEANAVPTLKQRIELAKLRAIELREVTAEEADKIAYYVERDLQDAAEYLETTGKEFSTWFNFDLQLVEERLYELFASVADRTRLELGQLANQAQMAQQYHTGEITGIGTLVCNSCGTEMHFKKTGRIPPCPKCHHTEFKRQTK</sequence>
<accession>A0A1E3GSX1</accession>
<organism evidence="1 2">
    <name type="scientific">Methylophaga muralis</name>
    <dbReference type="NCBI Taxonomy" id="291169"/>
    <lineage>
        <taxon>Bacteria</taxon>
        <taxon>Pseudomonadati</taxon>
        <taxon>Pseudomonadota</taxon>
        <taxon>Gammaproteobacteria</taxon>
        <taxon>Thiotrichales</taxon>
        <taxon>Piscirickettsiaceae</taxon>
        <taxon>Methylophaga</taxon>
    </lineage>
</organism>
<dbReference type="Pfam" id="PF07295">
    <property type="entry name" value="DUF1451"/>
    <property type="match status" value="1"/>
</dbReference>
<dbReference type="RefSeq" id="WP_069295709.1">
    <property type="nucleotide sequence ID" value="NZ_MCRI01000009.1"/>
</dbReference>
<evidence type="ECO:0000313" key="1">
    <source>
        <dbReference type="EMBL" id="ODN67150.1"/>
    </source>
</evidence>
<evidence type="ECO:0008006" key="3">
    <source>
        <dbReference type="Google" id="ProtNLM"/>
    </source>
</evidence>
<dbReference type="InterPro" id="IPR009912">
    <property type="entry name" value="DUF1451"/>
</dbReference>
<dbReference type="Proteomes" id="UP000094379">
    <property type="component" value="Unassembled WGS sequence"/>
</dbReference>
<dbReference type="EMBL" id="MCRI01000009">
    <property type="protein sequence ID" value="ODN67150.1"/>
    <property type="molecule type" value="Genomic_DNA"/>
</dbReference>
<protein>
    <recommendedName>
        <fullName evidence="3">Zinc ribbon-containing protein</fullName>
    </recommendedName>
</protein>
<keyword evidence="2" id="KW-1185">Reference proteome</keyword>
<dbReference type="STRING" id="291169.A9E74_01222"/>
<comment type="caution">
    <text evidence="1">The sequence shown here is derived from an EMBL/GenBank/DDBJ whole genome shotgun (WGS) entry which is preliminary data.</text>
</comment>
<evidence type="ECO:0000313" key="2">
    <source>
        <dbReference type="Proteomes" id="UP000094379"/>
    </source>
</evidence>
<proteinExistence type="predicted"/>
<gene>
    <name evidence="1" type="ORF">A9E74_01222</name>
</gene>